<evidence type="ECO:0000256" key="9">
    <source>
        <dbReference type="SAM" id="Phobius"/>
    </source>
</evidence>
<evidence type="ECO:0000256" key="8">
    <source>
        <dbReference type="ARBA" id="ARBA00037998"/>
    </source>
</evidence>
<evidence type="ECO:0000256" key="5">
    <source>
        <dbReference type="ARBA" id="ARBA00022970"/>
    </source>
</evidence>
<comment type="caution">
    <text evidence="10">The sequence shown here is derived from an EMBL/GenBank/DDBJ whole genome shotgun (WGS) entry which is preliminary data.</text>
</comment>
<feature type="transmembrane region" description="Helical" evidence="9">
    <location>
        <begin position="12"/>
        <end position="34"/>
    </location>
</feature>
<feature type="transmembrane region" description="Helical" evidence="9">
    <location>
        <begin position="229"/>
        <end position="253"/>
    </location>
</feature>
<dbReference type="PANTHER" id="PTHR11795">
    <property type="entry name" value="BRANCHED-CHAIN AMINO ACID TRANSPORT SYSTEM PERMEASE PROTEIN LIVH"/>
    <property type="match status" value="1"/>
</dbReference>
<dbReference type="InterPro" id="IPR001851">
    <property type="entry name" value="ABC_transp_permease"/>
</dbReference>
<dbReference type="Pfam" id="PF02653">
    <property type="entry name" value="BPD_transp_2"/>
    <property type="match status" value="1"/>
</dbReference>
<dbReference type="AlphaFoldDB" id="A0A543CX04"/>
<keyword evidence="11" id="KW-1185">Reference proteome</keyword>
<dbReference type="EMBL" id="VFPA01000009">
    <property type="protein sequence ID" value="TQM01632.1"/>
    <property type="molecule type" value="Genomic_DNA"/>
</dbReference>
<dbReference type="GO" id="GO:0022857">
    <property type="term" value="F:transmembrane transporter activity"/>
    <property type="evidence" value="ECO:0007669"/>
    <property type="project" value="InterPro"/>
</dbReference>
<comment type="subcellular location">
    <subcellularLocation>
        <location evidence="1">Cell membrane</location>
        <topology evidence="1">Multi-pass membrane protein</topology>
    </subcellularLocation>
</comment>
<keyword evidence="2" id="KW-0813">Transport</keyword>
<dbReference type="GO" id="GO:0006865">
    <property type="term" value="P:amino acid transport"/>
    <property type="evidence" value="ECO:0007669"/>
    <property type="project" value="UniProtKB-KW"/>
</dbReference>
<evidence type="ECO:0000256" key="3">
    <source>
        <dbReference type="ARBA" id="ARBA00022475"/>
    </source>
</evidence>
<dbReference type="RefSeq" id="WP_211367245.1">
    <property type="nucleotide sequence ID" value="NZ_VFPA01000009.1"/>
</dbReference>
<sequence>MTAVISWFDSNLINVLNGLAVGLLLFTIAVGLSLIFGLMDVLNLAHGALYLVGAYLAYLVVRGGGGFVWAALLAIVVGLVGGAALMGMTRPLAGRGHLDQALLTLGVAFILVEVVYLIFGNDVFSVAAPEALSGSVNVASSSYPAYRLALIGFGAVIAVAVYVAFERTRLGALVRAAVVDRDMVAALGVDVRKVLLGVFAAGSALAVLGGVLGAPLFGAHPGLDHEMLILTLVVVVVGGLGSVRGALVGALLIGQVQALGAAFVPEIAGFLVFAVMALVLTFRPAGLLGDATRSHS</sequence>
<feature type="transmembrane region" description="Helical" evidence="9">
    <location>
        <begin position="67"/>
        <end position="89"/>
    </location>
</feature>
<keyword evidence="6 9" id="KW-1133">Transmembrane helix</keyword>
<evidence type="ECO:0000256" key="2">
    <source>
        <dbReference type="ARBA" id="ARBA00022448"/>
    </source>
</evidence>
<feature type="transmembrane region" description="Helical" evidence="9">
    <location>
        <begin position="101"/>
        <end position="119"/>
    </location>
</feature>
<dbReference type="GO" id="GO:0005886">
    <property type="term" value="C:plasma membrane"/>
    <property type="evidence" value="ECO:0007669"/>
    <property type="project" value="UniProtKB-SubCell"/>
</dbReference>
<evidence type="ECO:0000256" key="6">
    <source>
        <dbReference type="ARBA" id="ARBA00022989"/>
    </source>
</evidence>
<dbReference type="Proteomes" id="UP000315677">
    <property type="component" value="Unassembled WGS sequence"/>
</dbReference>
<feature type="transmembrane region" description="Helical" evidence="9">
    <location>
        <begin position="41"/>
        <end position="61"/>
    </location>
</feature>
<evidence type="ECO:0000256" key="1">
    <source>
        <dbReference type="ARBA" id="ARBA00004651"/>
    </source>
</evidence>
<protein>
    <submittedName>
        <fullName evidence="10">Amino acid/amide ABC transporter membrane protein 1 (HAAT family)</fullName>
    </submittedName>
</protein>
<feature type="transmembrane region" description="Helical" evidence="9">
    <location>
        <begin position="145"/>
        <end position="165"/>
    </location>
</feature>
<dbReference type="InterPro" id="IPR052157">
    <property type="entry name" value="BCAA_transport_permease"/>
</dbReference>
<evidence type="ECO:0000313" key="11">
    <source>
        <dbReference type="Proteomes" id="UP000315677"/>
    </source>
</evidence>
<keyword evidence="7 9" id="KW-0472">Membrane</keyword>
<gene>
    <name evidence="10" type="ORF">FB558_8526</name>
</gene>
<feature type="transmembrane region" description="Helical" evidence="9">
    <location>
        <begin position="194"/>
        <end position="217"/>
    </location>
</feature>
<dbReference type="PANTHER" id="PTHR11795:SF442">
    <property type="entry name" value="ABC TRANSPORTER ATP-BINDING PROTEIN"/>
    <property type="match status" value="1"/>
</dbReference>
<evidence type="ECO:0000256" key="7">
    <source>
        <dbReference type="ARBA" id="ARBA00023136"/>
    </source>
</evidence>
<proteinExistence type="inferred from homology"/>
<dbReference type="CDD" id="cd06582">
    <property type="entry name" value="TM_PBP1_LivH_like"/>
    <property type="match status" value="1"/>
</dbReference>
<evidence type="ECO:0000256" key="4">
    <source>
        <dbReference type="ARBA" id="ARBA00022692"/>
    </source>
</evidence>
<evidence type="ECO:0000313" key="10">
    <source>
        <dbReference type="EMBL" id="TQM01632.1"/>
    </source>
</evidence>
<name>A0A543CX04_9PSEU</name>
<keyword evidence="5" id="KW-0029">Amino-acid transport</keyword>
<feature type="transmembrane region" description="Helical" evidence="9">
    <location>
        <begin position="260"/>
        <end position="282"/>
    </location>
</feature>
<reference evidence="10 11" key="1">
    <citation type="submission" date="2019-06" db="EMBL/GenBank/DDBJ databases">
        <title>Sequencing the genomes of 1000 actinobacteria strains.</title>
        <authorList>
            <person name="Klenk H.-P."/>
        </authorList>
    </citation>
    <scope>NUCLEOTIDE SEQUENCE [LARGE SCALE GENOMIC DNA]</scope>
    <source>
        <strain evidence="10 11">DSM 45301</strain>
    </source>
</reference>
<organism evidence="10 11">
    <name type="scientific">Pseudonocardia kunmingensis</name>
    <dbReference type="NCBI Taxonomy" id="630975"/>
    <lineage>
        <taxon>Bacteria</taxon>
        <taxon>Bacillati</taxon>
        <taxon>Actinomycetota</taxon>
        <taxon>Actinomycetes</taxon>
        <taxon>Pseudonocardiales</taxon>
        <taxon>Pseudonocardiaceae</taxon>
        <taxon>Pseudonocardia</taxon>
    </lineage>
</organism>
<accession>A0A543CX04</accession>
<keyword evidence="4 9" id="KW-0812">Transmembrane</keyword>
<comment type="similarity">
    <text evidence="8">Belongs to the binding-protein-dependent transport system permease family. LivHM subfamily.</text>
</comment>
<keyword evidence="3" id="KW-1003">Cell membrane</keyword>